<reference evidence="2" key="1">
    <citation type="journal article" date="2019" name="Plant J.">
        <title>Chlorella vulgaris genome assembly and annotation reveals the molecular basis for metabolic acclimation to high light conditions.</title>
        <authorList>
            <person name="Cecchin M."/>
            <person name="Marcolungo L."/>
            <person name="Rossato M."/>
            <person name="Girolomoni L."/>
            <person name="Cosentino E."/>
            <person name="Cuine S."/>
            <person name="Li-Beisson Y."/>
            <person name="Delledonne M."/>
            <person name="Ballottari M."/>
        </authorList>
    </citation>
    <scope>NUCLEOTIDE SEQUENCE</scope>
    <source>
        <strain evidence="2">211/11P</strain>
    </source>
</reference>
<evidence type="ECO:0000313" key="2">
    <source>
        <dbReference type="EMBL" id="KAI3427335.1"/>
    </source>
</evidence>
<gene>
    <name evidence="2" type="ORF">D9Q98_010252</name>
</gene>
<dbReference type="Proteomes" id="UP001055712">
    <property type="component" value="Unassembled WGS sequence"/>
</dbReference>
<protein>
    <submittedName>
        <fullName evidence="2">Uncharacterized protein</fullName>
    </submittedName>
</protein>
<organism evidence="2 3">
    <name type="scientific">Chlorella vulgaris</name>
    <name type="common">Green alga</name>
    <dbReference type="NCBI Taxonomy" id="3077"/>
    <lineage>
        <taxon>Eukaryota</taxon>
        <taxon>Viridiplantae</taxon>
        <taxon>Chlorophyta</taxon>
        <taxon>core chlorophytes</taxon>
        <taxon>Trebouxiophyceae</taxon>
        <taxon>Chlorellales</taxon>
        <taxon>Chlorellaceae</taxon>
        <taxon>Chlorella clade</taxon>
        <taxon>Chlorella</taxon>
    </lineage>
</organism>
<feature type="region of interest" description="Disordered" evidence="1">
    <location>
        <begin position="1"/>
        <end position="23"/>
    </location>
</feature>
<proteinExistence type="predicted"/>
<keyword evidence="3" id="KW-1185">Reference proteome</keyword>
<dbReference type="AlphaFoldDB" id="A0A9D4TJR0"/>
<evidence type="ECO:0000256" key="1">
    <source>
        <dbReference type="SAM" id="MobiDB-lite"/>
    </source>
</evidence>
<comment type="caution">
    <text evidence="2">The sequence shown here is derived from an EMBL/GenBank/DDBJ whole genome shotgun (WGS) entry which is preliminary data.</text>
</comment>
<sequence>MPPVVARWPAPAGQGRAGQVQYRRDGRRGAEGAFWDKSSGWDLAVKLLRLQNKLNRDRLSCSHALCPPFLLLPA</sequence>
<name>A0A9D4TJR0_CHLVU</name>
<dbReference type="EMBL" id="SIDB01000010">
    <property type="protein sequence ID" value="KAI3427335.1"/>
    <property type="molecule type" value="Genomic_DNA"/>
</dbReference>
<accession>A0A9D4TJR0</accession>
<reference evidence="2" key="2">
    <citation type="submission" date="2020-11" db="EMBL/GenBank/DDBJ databases">
        <authorList>
            <person name="Cecchin M."/>
            <person name="Marcolungo L."/>
            <person name="Rossato M."/>
            <person name="Girolomoni L."/>
            <person name="Cosentino E."/>
            <person name="Cuine S."/>
            <person name="Li-Beisson Y."/>
            <person name="Delledonne M."/>
            <person name="Ballottari M."/>
        </authorList>
    </citation>
    <scope>NUCLEOTIDE SEQUENCE</scope>
    <source>
        <strain evidence="2">211/11P</strain>
        <tissue evidence="2">Whole cell</tissue>
    </source>
</reference>
<evidence type="ECO:0000313" key="3">
    <source>
        <dbReference type="Proteomes" id="UP001055712"/>
    </source>
</evidence>